<dbReference type="NCBIfam" id="TIGR01307">
    <property type="entry name" value="pgm_bpd_ind"/>
    <property type="match status" value="1"/>
</dbReference>
<name>A0ABN4BR45_9MOLU</name>
<dbReference type="RefSeq" id="WP_024071502.1">
    <property type="nucleotide sequence ID" value="NC_023062.1"/>
</dbReference>
<dbReference type="EC" id="5.4.2.12" evidence="8 9"/>
<feature type="domain" description="BPG-independent PGAM N-terminal" evidence="11">
    <location>
        <begin position="81"/>
        <end position="296"/>
    </location>
</feature>
<organism evidence="12 13">
    <name type="scientific">Mycoplasma ovis str. Michigan</name>
    <dbReference type="NCBI Taxonomy" id="1415773"/>
    <lineage>
        <taxon>Bacteria</taxon>
        <taxon>Bacillati</taxon>
        <taxon>Mycoplasmatota</taxon>
        <taxon>Mollicutes</taxon>
        <taxon>Mycoplasmataceae</taxon>
        <taxon>Mycoplasma</taxon>
    </lineage>
</organism>
<feature type="binding site" evidence="8">
    <location>
        <begin position="258"/>
        <end position="261"/>
    </location>
    <ligand>
        <name>substrate</name>
    </ligand>
</feature>
<keyword evidence="4 8" id="KW-0479">Metal-binding</keyword>
<comment type="pathway">
    <text evidence="2 8">Carbohydrate degradation; glycolysis; pyruvate from D-glyceraldehyde 3-phosphate: step 3/5.</text>
</comment>
<protein>
    <recommendedName>
        <fullName evidence="8 9">2,3-bisphosphoglycerate-independent phosphoglycerate mutase</fullName>
        <shortName evidence="8">BPG-independent PGAM</shortName>
        <shortName evidence="8">Phosphoglyceromutase</shortName>
        <shortName evidence="8">iPGM</shortName>
        <ecNumber evidence="8 9">5.4.2.12</ecNumber>
    </recommendedName>
</protein>
<feature type="binding site" evidence="8">
    <location>
        <position position="61"/>
    </location>
    <ligand>
        <name>Mn(2+)</name>
        <dbReference type="ChEBI" id="CHEBI:29035"/>
        <label>2</label>
    </ligand>
</feature>
<feature type="domain" description="Metalloenzyme" evidence="10">
    <location>
        <begin position="4"/>
        <end position="495"/>
    </location>
</feature>
<accession>A0ABN4BR45</accession>
<evidence type="ECO:0000256" key="9">
    <source>
        <dbReference type="NCBIfam" id="TIGR01307"/>
    </source>
</evidence>
<comment type="cofactor">
    <cofactor evidence="8">
        <name>Mn(2+)</name>
        <dbReference type="ChEBI" id="CHEBI:29035"/>
    </cofactor>
    <text evidence="8">Binds 2 manganese ions per subunit.</text>
</comment>
<dbReference type="Gene3D" id="3.40.720.10">
    <property type="entry name" value="Alkaline Phosphatase, subunit A"/>
    <property type="match status" value="1"/>
</dbReference>
<evidence type="ECO:0000256" key="6">
    <source>
        <dbReference type="ARBA" id="ARBA00023211"/>
    </source>
</evidence>
<reference evidence="12 13" key="1">
    <citation type="journal article" date="2014" name="Genome Announc.">
        <title>Complete Genome Sequence of Mycoplasma ovis Strain Michigan, a Hemoplasma of Sheep with Two Distinct 16S rRNA Genes.</title>
        <authorList>
            <person name="Deshuillers P.L."/>
            <person name="Santos A.P."/>
            <person name="do Nascimento N.C."/>
            <person name="Hampel J.A."/>
            <person name="Bergin I.L."/>
            <person name="Dyson M.C."/>
            <person name="Messick J.B."/>
        </authorList>
    </citation>
    <scope>NUCLEOTIDE SEQUENCE [LARGE SCALE GENOMIC DNA]</scope>
    <source>
        <strain evidence="12 13">Michigan</strain>
    </source>
</reference>
<dbReference type="InterPro" id="IPR011258">
    <property type="entry name" value="BPG-indep_PGM_N"/>
</dbReference>
<evidence type="ECO:0000256" key="8">
    <source>
        <dbReference type="HAMAP-Rule" id="MF_01038"/>
    </source>
</evidence>
<keyword evidence="5 8" id="KW-0324">Glycolysis</keyword>
<dbReference type="PIRSF" id="PIRSF001492">
    <property type="entry name" value="IPGAM"/>
    <property type="match status" value="1"/>
</dbReference>
<feature type="binding site" evidence="8">
    <location>
        <position position="441"/>
    </location>
    <ligand>
        <name>Mn(2+)</name>
        <dbReference type="ChEBI" id="CHEBI:29035"/>
        <label>2</label>
    </ligand>
</feature>
<keyword evidence="7 8" id="KW-0413">Isomerase</keyword>
<feature type="binding site" evidence="8">
    <location>
        <position position="440"/>
    </location>
    <ligand>
        <name>Mn(2+)</name>
        <dbReference type="ChEBI" id="CHEBI:29035"/>
        <label>2</label>
    </ligand>
</feature>
<dbReference type="Proteomes" id="UP000018745">
    <property type="component" value="Chromosome"/>
</dbReference>
<feature type="binding site" evidence="8">
    <location>
        <position position="11"/>
    </location>
    <ligand>
        <name>Mn(2+)</name>
        <dbReference type="ChEBI" id="CHEBI:29035"/>
        <label>2</label>
    </ligand>
</feature>
<feature type="binding site" evidence="8">
    <location>
        <begin position="152"/>
        <end position="153"/>
    </location>
    <ligand>
        <name>substrate</name>
    </ligand>
</feature>
<dbReference type="InterPro" id="IPR036646">
    <property type="entry name" value="PGAM_B_sf"/>
</dbReference>
<dbReference type="HAMAP" id="MF_01038">
    <property type="entry name" value="GpmI"/>
    <property type="match status" value="1"/>
</dbReference>
<comment type="subunit">
    <text evidence="8">Monomer.</text>
</comment>
<gene>
    <name evidence="8" type="primary">gpmI</name>
    <name evidence="12" type="ORF">OVS_03720</name>
</gene>
<dbReference type="Pfam" id="PF01676">
    <property type="entry name" value="Metalloenzyme"/>
    <property type="match status" value="1"/>
</dbReference>
<dbReference type="EMBL" id="CP006935">
    <property type="protein sequence ID" value="AHC40043.1"/>
    <property type="molecule type" value="Genomic_DNA"/>
</dbReference>
<comment type="function">
    <text evidence="8">Catalyzes the interconversion of 2-phosphoglycerate and 3-phosphoglycerate.</text>
</comment>
<evidence type="ECO:0000256" key="7">
    <source>
        <dbReference type="ARBA" id="ARBA00023235"/>
    </source>
</evidence>
<dbReference type="Gene3D" id="3.40.1450.10">
    <property type="entry name" value="BPG-independent phosphoglycerate mutase, domain B"/>
    <property type="match status" value="1"/>
</dbReference>
<proteinExistence type="inferred from homology"/>
<evidence type="ECO:0000256" key="5">
    <source>
        <dbReference type="ARBA" id="ARBA00023152"/>
    </source>
</evidence>
<feature type="binding site" evidence="8">
    <location>
        <position position="123"/>
    </location>
    <ligand>
        <name>substrate</name>
    </ligand>
</feature>
<dbReference type="InterPro" id="IPR005995">
    <property type="entry name" value="Pgm_bpd_ind"/>
</dbReference>
<feature type="binding site" evidence="8">
    <location>
        <position position="183"/>
    </location>
    <ligand>
        <name>substrate</name>
    </ligand>
</feature>
<dbReference type="InterPro" id="IPR006124">
    <property type="entry name" value="Metalloenzyme"/>
</dbReference>
<dbReference type="SUPFAM" id="SSF64158">
    <property type="entry name" value="2,3-Bisphosphoglycerate-independent phosphoglycerate mutase, substrate-binding domain"/>
    <property type="match status" value="1"/>
</dbReference>
<feature type="binding site" evidence="8">
    <location>
        <position position="400"/>
    </location>
    <ligand>
        <name>Mn(2+)</name>
        <dbReference type="ChEBI" id="CHEBI:29035"/>
        <label>1</label>
    </ligand>
</feature>
<dbReference type="PANTHER" id="PTHR31637:SF0">
    <property type="entry name" value="2,3-BISPHOSPHOGLYCERATE-INDEPENDENT PHOSPHOGLYCERATE MUTASE"/>
    <property type="match status" value="1"/>
</dbReference>
<evidence type="ECO:0000313" key="13">
    <source>
        <dbReference type="Proteomes" id="UP000018745"/>
    </source>
</evidence>
<evidence type="ECO:0000256" key="4">
    <source>
        <dbReference type="ARBA" id="ARBA00022723"/>
    </source>
</evidence>
<dbReference type="Pfam" id="PF06415">
    <property type="entry name" value="iPGM_N"/>
    <property type="match status" value="1"/>
</dbReference>
<feature type="active site" description="Phosphoserine intermediate" evidence="8">
    <location>
        <position position="61"/>
    </location>
</feature>
<evidence type="ECO:0000256" key="2">
    <source>
        <dbReference type="ARBA" id="ARBA00004798"/>
    </source>
</evidence>
<comment type="catalytic activity">
    <reaction evidence="1 8">
        <text>(2R)-2-phosphoglycerate = (2R)-3-phosphoglycerate</text>
        <dbReference type="Rhea" id="RHEA:15901"/>
        <dbReference type="ChEBI" id="CHEBI:58272"/>
        <dbReference type="ChEBI" id="CHEBI:58289"/>
        <dbReference type="EC" id="5.4.2.12"/>
    </reaction>
</comment>
<dbReference type="PANTHER" id="PTHR31637">
    <property type="entry name" value="2,3-BISPHOSPHOGLYCERATE-INDEPENDENT PHOSPHOGLYCERATE MUTASE"/>
    <property type="match status" value="1"/>
</dbReference>
<keyword evidence="6 8" id="KW-0464">Manganese</keyword>
<sequence>MSRRVFLTILDGWGISSKKEWNAVANADTKTFDYLSTEYPFTSLTASGEAVGLPDGQMGNSEVGHLNIGAGRIVETGLYRISQSIKSGQFSNLEDVQSVFNDLIERFNSNLHIMILASKGGVHSHVDHLYSFLKITKARGFKPFVHLFSDGRDVPPKQFITDLEEIVGKIKEANAILASISGRYYSMDRDKNFDRTERVLKVFTKQSGVPSFKNLEDYVNSEYSKGTTDEFINPACSEEYLSSDGLNKGDIVVFLNFRPDRAKQISHLLVGTKDLYSYKSQLTPEDLKLYTMTDYEGVNSSGVFFPTIQLKNTLGEVMDIFDRNQLRAAESEKYPHVTYFLDGGVEKSFKKIDKIIVPSPKVGTYDKAPEMSINELYAEIERNVKRQKYDLIVVNLANPDMVGHSGDFDATVKACSAVDRILGKIYNLIKSDYTLLVMADHGNAEVMRDEKDEPHTAHTLSPVPFIVCDKNVVLKNGGKLGDVSPTILELMSIKKPEEMTGESLLLTK</sequence>
<dbReference type="SUPFAM" id="SSF53649">
    <property type="entry name" value="Alkaline phosphatase-like"/>
    <property type="match status" value="1"/>
</dbReference>
<evidence type="ECO:0000313" key="12">
    <source>
        <dbReference type="EMBL" id="AHC40043.1"/>
    </source>
</evidence>
<comment type="similarity">
    <text evidence="3 8">Belongs to the BPG-independent phosphoglycerate mutase family.</text>
</comment>
<feature type="binding site" evidence="8">
    <location>
        <position position="458"/>
    </location>
    <ligand>
        <name>Mn(2+)</name>
        <dbReference type="ChEBI" id="CHEBI:29035"/>
        <label>1</label>
    </ligand>
</feature>
<evidence type="ECO:0000259" key="10">
    <source>
        <dbReference type="Pfam" id="PF01676"/>
    </source>
</evidence>
<feature type="binding site" evidence="8">
    <location>
        <position position="404"/>
    </location>
    <ligand>
        <name>Mn(2+)</name>
        <dbReference type="ChEBI" id="CHEBI:29035"/>
        <label>1</label>
    </ligand>
</feature>
<dbReference type="InterPro" id="IPR017850">
    <property type="entry name" value="Alkaline_phosphatase_core_sf"/>
</dbReference>
<evidence type="ECO:0000259" key="11">
    <source>
        <dbReference type="Pfam" id="PF06415"/>
    </source>
</evidence>
<dbReference type="CDD" id="cd16010">
    <property type="entry name" value="iPGM"/>
    <property type="match status" value="1"/>
</dbReference>
<evidence type="ECO:0000256" key="1">
    <source>
        <dbReference type="ARBA" id="ARBA00000370"/>
    </source>
</evidence>
<evidence type="ECO:0000256" key="3">
    <source>
        <dbReference type="ARBA" id="ARBA00008819"/>
    </source>
</evidence>
<feature type="binding site" evidence="8">
    <location>
        <position position="333"/>
    </location>
    <ligand>
        <name>substrate</name>
    </ligand>
</feature>
<keyword evidence="13" id="KW-1185">Reference proteome</keyword>
<feature type="binding site" evidence="8">
    <location>
        <position position="189"/>
    </location>
    <ligand>
        <name>substrate</name>
    </ligand>
</feature>